<sequence>MLQQITSKLIQLNGCSGILQQQLESATNFNQLL</sequence>
<name>A0A0A9BUZ5_ARUDO</name>
<reference evidence="1" key="2">
    <citation type="journal article" date="2015" name="Data Brief">
        <title>Shoot transcriptome of the giant reed, Arundo donax.</title>
        <authorList>
            <person name="Barrero R.A."/>
            <person name="Guerrero F.D."/>
            <person name="Moolhuijzen P."/>
            <person name="Goolsby J.A."/>
            <person name="Tidwell J."/>
            <person name="Bellgard S.E."/>
            <person name="Bellgard M.I."/>
        </authorList>
    </citation>
    <scope>NUCLEOTIDE SEQUENCE</scope>
    <source>
        <tissue evidence="1">Shoot tissue taken approximately 20 cm above the soil surface</tissue>
    </source>
</reference>
<accession>A0A0A9BUZ5</accession>
<dbReference type="EMBL" id="GBRH01234823">
    <property type="protein sequence ID" value="JAD63072.1"/>
    <property type="molecule type" value="Transcribed_RNA"/>
</dbReference>
<protein>
    <submittedName>
        <fullName evidence="1">Uncharacterized protein</fullName>
    </submittedName>
</protein>
<proteinExistence type="predicted"/>
<organism evidence="1">
    <name type="scientific">Arundo donax</name>
    <name type="common">Giant reed</name>
    <name type="synonym">Donax arundinaceus</name>
    <dbReference type="NCBI Taxonomy" id="35708"/>
    <lineage>
        <taxon>Eukaryota</taxon>
        <taxon>Viridiplantae</taxon>
        <taxon>Streptophyta</taxon>
        <taxon>Embryophyta</taxon>
        <taxon>Tracheophyta</taxon>
        <taxon>Spermatophyta</taxon>
        <taxon>Magnoliopsida</taxon>
        <taxon>Liliopsida</taxon>
        <taxon>Poales</taxon>
        <taxon>Poaceae</taxon>
        <taxon>PACMAD clade</taxon>
        <taxon>Arundinoideae</taxon>
        <taxon>Arundineae</taxon>
        <taxon>Arundo</taxon>
    </lineage>
</organism>
<evidence type="ECO:0000313" key="1">
    <source>
        <dbReference type="EMBL" id="JAD63072.1"/>
    </source>
</evidence>
<reference evidence="1" key="1">
    <citation type="submission" date="2014-09" db="EMBL/GenBank/DDBJ databases">
        <authorList>
            <person name="Magalhaes I.L.F."/>
            <person name="Oliveira U."/>
            <person name="Santos F.R."/>
            <person name="Vidigal T.H.D.A."/>
            <person name="Brescovit A.D."/>
            <person name="Santos A.J."/>
        </authorList>
    </citation>
    <scope>NUCLEOTIDE SEQUENCE</scope>
    <source>
        <tissue evidence="1">Shoot tissue taken approximately 20 cm above the soil surface</tissue>
    </source>
</reference>
<dbReference type="AlphaFoldDB" id="A0A0A9BUZ5"/>